<proteinExistence type="predicted"/>
<protein>
    <submittedName>
        <fullName evidence="2">Uncharacterized protein</fullName>
    </submittedName>
</protein>
<sequence length="320" mass="37016">MELIIDFHSKQHKLVQSNIKEIQSNLLQREANVETAGRLESITKHVNKLETELKHIKREKFLRDKKDYELNRIYDWNYRNSYQSSFNKYRPRNANRTNKKMEKKVRFKDTDPQTSDSEASSSSFLYTEGDSSQGDMEGATGGKTQKRSQFNRERVKTRSQLDVDDSRDVEGMQIFETIIDINKFVRKLTLMRHFESRSHETDIAVDMDGSYDATDSHSEHDSNVIASEEGYPLSSIYDPSMFTFEDICLKDKSDFYPIESRGPHLDLFQKLVTADICRLKTVDQSDRAKNNLNKQERQALCDLAANKSIVIKNADKGGSV</sequence>
<feature type="compositionally biased region" description="Basic residues" evidence="1">
    <location>
        <begin position="89"/>
        <end position="106"/>
    </location>
</feature>
<feature type="non-terminal residue" evidence="2">
    <location>
        <position position="320"/>
    </location>
</feature>
<dbReference type="Proteomes" id="UP000694892">
    <property type="component" value="Chromosome 5S"/>
</dbReference>
<feature type="compositionally biased region" description="Basic and acidic residues" evidence="1">
    <location>
        <begin position="150"/>
        <end position="159"/>
    </location>
</feature>
<organism evidence="2 3">
    <name type="scientific">Xenopus laevis</name>
    <name type="common">African clawed frog</name>
    <dbReference type="NCBI Taxonomy" id="8355"/>
    <lineage>
        <taxon>Eukaryota</taxon>
        <taxon>Metazoa</taxon>
        <taxon>Chordata</taxon>
        <taxon>Craniata</taxon>
        <taxon>Vertebrata</taxon>
        <taxon>Euteleostomi</taxon>
        <taxon>Amphibia</taxon>
        <taxon>Batrachia</taxon>
        <taxon>Anura</taxon>
        <taxon>Pipoidea</taxon>
        <taxon>Pipidae</taxon>
        <taxon>Xenopodinae</taxon>
        <taxon>Xenopus</taxon>
        <taxon>Xenopus</taxon>
    </lineage>
</organism>
<reference evidence="3" key="1">
    <citation type="journal article" date="2016" name="Nature">
        <title>Genome evolution in the allotetraploid frog Xenopus laevis.</title>
        <authorList>
            <person name="Session A.M."/>
            <person name="Uno Y."/>
            <person name="Kwon T."/>
            <person name="Chapman J.A."/>
            <person name="Toyoda A."/>
            <person name="Takahashi S."/>
            <person name="Fukui A."/>
            <person name="Hikosaka A."/>
            <person name="Suzuki A."/>
            <person name="Kondo M."/>
            <person name="van Heeringen S.J."/>
            <person name="Quigley I."/>
            <person name="Heinz S."/>
            <person name="Ogino H."/>
            <person name="Ochi H."/>
            <person name="Hellsten U."/>
            <person name="Lyons J.B."/>
            <person name="Simakov O."/>
            <person name="Putnam N."/>
            <person name="Stites J."/>
            <person name="Kuroki Y."/>
            <person name="Tanaka T."/>
            <person name="Michiue T."/>
            <person name="Watanabe M."/>
            <person name="Bogdanovic O."/>
            <person name="Lister R."/>
            <person name="Georgiou G."/>
            <person name="Paranjpe S.S."/>
            <person name="van Kruijsbergen I."/>
            <person name="Shu S."/>
            <person name="Carlson J."/>
            <person name="Kinoshita T."/>
            <person name="Ohta Y."/>
            <person name="Mawaribuchi S."/>
            <person name="Jenkins J."/>
            <person name="Grimwood J."/>
            <person name="Schmutz J."/>
            <person name="Mitros T."/>
            <person name="Mozaffari S.V."/>
            <person name="Suzuki Y."/>
            <person name="Haramoto Y."/>
            <person name="Yamamoto T.S."/>
            <person name="Takagi C."/>
            <person name="Heald R."/>
            <person name="Miller K."/>
            <person name="Haudenschild C."/>
            <person name="Kitzman J."/>
            <person name="Nakayama T."/>
            <person name="Izutsu Y."/>
            <person name="Robert J."/>
            <person name="Fortriede J."/>
            <person name="Burns K."/>
            <person name="Lotay V."/>
            <person name="Karimi K."/>
            <person name="Yasuoka Y."/>
            <person name="Dichmann D.S."/>
            <person name="Flajnik M.F."/>
            <person name="Houston D.W."/>
            <person name="Shendure J."/>
            <person name="DuPasquier L."/>
            <person name="Vize P.D."/>
            <person name="Zorn A.M."/>
            <person name="Ito M."/>
            <person name="Marcotte E.M."/>
            <person name="Wallingford J.B."/>
            <person name="Ito Y."/>
            <person name="Asashima M."/>
            <person name="Ueno N."/>
            <person name="Matsuda Y."/>
            <person name="Veenstra G.J."/>
            <person name="Fujiyama A."/>
            <person name="Harland R.M."/>
            <person name="Taira M."/>
            <person name="Rokhsar D.S."/>
        </authorList>
    </citation>
    <scope>NUCLEOTIDE SEQUENCE [LARGE SCALE GENOMIC DNA]</scope>
    <source>
        <strain evidence="3">J</strain>
    </source>
</reference>
<evidence type="ECO:0000313" key="2">
    <source>
        <dbReference type="EMBL" id="OCT78252.1"/>
    </source>
</evidence>
<dbReference type="EMBL" id="CM004475">
    <property type="protein sequence ID" value="OCT78252.1"/>
    <property type="molecule type" value="Genomic_DNA"/>
</dbReference>
<evidence type="ECO:0000313" key="3">
    <source>
        <dbReference type="Proteomes" id="UP000694892"/>
    </source>
</evidence>
<feature type="region of interest" description="Disordered" evidence="1">
    <location>
        <begin position="86"/>
        <end position="159"/>
    </location>
</feature>
<evidence type="ECO:0000256" key="1">
    <source>
        <dbReference type="SAM" id="MobiDB-lite"/>
    </source>
</evidence>
<name>A0A974CSZ1_XENLA</name>
<feature type="compositionally biased region" description="Polar residues" evidence="1">
    <location>
        <begin position="112"/>
        <end position="134"/>
    </location>
</feature>
<gene>
    <name evidence="2" type="ORF">XELAEV_18029361mg</name>
</gene>
<dbReference type="AlphaFoldDB" id="A0A974CSZ1"/>
<accession>A0A974CSZ1</accession>